<comment type="similarity">
    <text evidence="2">Belongs to the phosphohexose mutase family.</text>
</comment>
<feature type="domain" description="Alpha-D-phosphohexomutase alpha/beta/alpha" evidence="7">
    <location>
        <begin position="7"/>
        <end position="124"/>
    </location>
</feature>
<proteinExistence type="inferred from homology"/>
<dbReference type="PANTHER" id="PTHR43771">
    <property type="entry name" value="PHOSPHOMANNOMUTASE"/>
    <property type="match status" value="1"/>
</dbReference>
<reference evidence="8" key="1">
    <citation type="submission" date="2018-05" db="EMBL/GenBank/DDBJ databases">
        <authorList>
            <person name="Lanie J.A."/>
            <person name="Ng W.-L."/>
            <person name="Kazmierczak K.M."/>
            <person name="Andrzejewski T.M."/>
            <person name="Davidsen T.M."/>
            <person name="Wayne K.J."/>
            <person name="Tettelin H."/>
            <person name="Glass J.I."/>
            <person name="Rusch D."/>
            <person name="Podicherti R."/>
            <person name="Tsui H.-C.T."/>
            <person name="Winkler M.E."/>
        </authorList>
    </citation>
    <scope>NUCLEOTIDE SEQUENCE</scope>
</reference>
<evidence type="ECO:0000256" key="4">
    <source>
        <dbReference type="ARBA" id="ARBA00022723"/>
    </source>
</evidence>
<evidence type="ECO:0000256" key="3">
    <source>
        <dbReference type="ARBA" id="ARBA00022553"/>
    </source>
</evidence>
<dbReference type="InterPro" id="IPR016055">
    <property type="entry name" value="A-D-PHexomutase_a/b/a-I/II/III"/>
</dbReference>
<sequence length="127" mass="14103">MKINPNGFREYDARWLYEKDIDLDGIIDLGKGLGTQIINHTKKSSPRVTVGHDYRSYSEEIKDSLISGLIKAGCKVEDIGLSLSPMVYFAQIQLNADGVAMTTASHNENGWTGFKMGIKKALTYTTE</sequence>
<comment type="cofactor">
    <cofactor evidence="1">
        <name>Mg(2+)</name>
        <dbReference type="ChEBI" id="CHEBI:18420"/>
    </cofactor>
</comment>
<evidence type="ECO:0000256" key="6">
    <source>
        <dbReference type="ARBA" id="ARBA00023235"/>
    </source>
</evidence>
<evidence type="ECO:0000256" key="1">
    <source>
        <dbReference type="ARBA" id="ARBA00001946"/>
    </source>
</evidence>
<dbReference type="GO" id="GO:0016868">
    <property type="term" value="F:intramolecular phosphotransferase activity"/>
    <property type="evidence" value="ECO:0007669"/>
    <property type="project" value="InterPro"/>
</dbReference>
<keyword evidence="4" id="KW-0479">Metal-binding</keyword>
<dbReference type="InterPro" id="IPR005844">
    <property type="entry name" value="A-D-PHexomutase_a/b/a-I"/>
</dbReference>
<dbReference type="Gene3D" id="3.40.120.10">
    <property type="entry name" value="Alpha-D-Glucose-1,6-Bisphosphate, subunit A, domain 3"/>
    <property type="match status" value="1"/>
</dbReference>
<name>A0A382ZMI8_9ZZZZ</name>
<organism evidence="8">
    <name type="scientific">marine metagenome</name>
    <dbReference type="NCBI Taxonomy" id="408172"/>
    <lineage>
        <taxon>unclassified sequences</taxon>
        <taxon>metagenomes</taxon>
        <taxon>ecological metagenomes</taxon>
    </lineage>
</organism>
<dbReference type="Pfam" id="PF02878">
    <property type="entry name" value="PGM_PMM_I"/>
    <property type="match status" value="1"/>
</dbReference>
<evidence type="ECO:0000256" key="2">
    <source>
        <dbReference type="ARBA" id="ARBA00010231"/>
    </source>
</evidence>
<keyword evidence="5" id="KW-0460">Magnesium</keyword>
<evidence type="ECO:0000259" key="7">
    <source>
        <dbReference type="Pfam" id="PF02878"/>
    </source>
</evidence>
<dbReference type="GO" id="GO:0046872">
    <property type="term" value="F:metal ion binding"/>
    <property type="evidence" value="ECO:0007669"/>
    <property type="project" value="UniProtKB-KW"/>
</dbReference>
<keyword evidence="6" id="KW-0413">Isomerase</keyword>
<protein>
    <recommendedName>
        <fullName evidence="7">Alpha-D-phosphohexomutase alpha/beta/alpha domain-containing protein</fullName>
    </recommendedName>
</protein>
<evidence type="ECO:0000256" key="5">
    <source>
        <dbReference type="ARBA" id="ARBA00022842"/>
    </source>
</evidence>
<dbReference type="PANTHER" id="PTHR43771:SF2">
    <property type="entry name" value="PHOSPHOMANNOMUTASE_PHOSPHOGLUCOMUTASE"/>
    <property type="match status" value="1"/>
</dbReference>
<dbReference type="EMBL" id="UINC01185219">
    <property type="protein sequence ID" value="SVD96816.1"/>
    <property type="molecule type" value="Genomic_DNA"/>
</dbReference>
<feature type="non-terminal residue" evidence="8">
    <location>
        <position position="127"/>
    </location>
</feature>
<evidence type="ECO:0000313" key="8">
    <source>
        <dbReference type="EMBL" id="SVD96816.1"/>
    </source>
</evidence>
<dbReference type="SUPFAM" id="SSF53738">
    <property type="entry name" value="Phosphoglucomutase, first 3 domains"/>
    <property type="match status" value="1"/>
</dbReference>
<dbReference type="GO" id="GO:0005975">
    <property type="term" value="P:carbohydrate metabolic process"/>
    <property type="evidence" value="ECO:0007669"/>
    <property type="project" value="InterPro"/>
</dbReference>
<accession>A0A382ZMI8</accession>
<keyword evidence="3" id="KW-0597">Phosphoprotein</keyword>
<dbReference type="AlphaFoldDB" id="A0A382ZMI8"/>
<gene>
    <name evidence="8" type="ORF">METZ01_LOCUS449670</name>
</gene>